<dbReference type="OrthoDB" id="1921953at2759"/>
<evidence type="ECO:0000256" key="2">
    <source>
        <dbReference type="SAM" id="Phobius"/>
    </source>
</evidence>
<dbReference type="PANTHER" id="PTHR13322">
    <property type="entry name" value="C1ORF73 PROTEIN"/>
    <property type="match status" value="1"/>
</dbReference>
<dbReference type="InterPro" id="IPR016024">
    <property type="entry name" value="ARM-type_fold"/>
</dbReference>
<comment type="caution">
    <text evidence="4">The sequence shown here is derived from an EMBL/GenBank/DDBJ whole genome shotgun (WGS) entry which is preliminary data.</text>
</comment>
<reference evidence="4 5" key="1">
    <citation type="journal article" date="2013" name="BMC Genomics">
        <title>The miniature genome of a carnivorous plant Genlisea aurea contains a low number of genes and short non-coding sequences.</title>
        <authorList>
            <person name="Leushkin E.V."/>
            <person name="Sutormin R.A."/>
            <person name="Nabieva E.R."/>
            <person name="Penin A.A."/>
            <person name="Kondrashov A.S."/>
            <person name="Logacheva M.D."/>
        </authorList>
    </citation>
    <scope>NUCLEOTIDE SEQUENCE [LARGE SCALE GENOMIC DNA]</scope>
</reference>
<organism evidence="4 5">
    <name type="scientific">Genlisea aurea</name>
    <dbReference type="NCBI Taxonomy" id="192259"/>
    <lineage>
        <taxon>Eukaryota</taxon>
        <taxon>Viridiplantae</taxon>
        <taxon>Streptophyta</taxon>
        <taxon>Embryophyta</taxon>
        <taxon>Tracheophyta</taxon>
        <taxon>Spermatophyta</taxon>
        <taxon>Magnoliopsida</taxon>
        <taxon>eudicotyledons</taxon>
        <taxon>Gunneridae</taxon>
        <taxon>Pentapetalae</taxon>
        <taxon>asterids</taxon>
        <taxon>lamiids</taxon>
        <taxon>Lamiales</taxon>
        <taxon>Lentibulariaceae</taxon>
        <taxon>Genlisea</taxon>
    </lineage>
</organism>
<dbReference type="InterPro" id="IPR056516">
    <property type="entry name" value="INTS7_N"/>
</dbReference>
<keyword evidence="2" id="KW-0812">Transmembrane</keyword>
<keyword evidence="5" id="KW-1185">Reference proteome</keyword>
<sequence length="655" mass="72568">GLKHLTDSHEDDFSAVMLISLTKIASKWMLLLPAQIELLLSSLSEERSPPRLQLASLKCLRLLLAEEEGSSCLLLLSNPEMHDKLLGVLNRPKTHELQLQALRILHKILPVALAASSFEEITETIRKQLVVVKDMLRSSRMSIRVLPIDILADLCGKVLGGAKAKATTPVEAAVSLASVLISFILDRLFQLVTAHADDIRASAAESFEVKRLLYSLSTLVGKHPEVPRLLLKSISSFISDFVTKTTDTMRRTVESDVLVSVSKIAASCMAAAFEAPDAEMLRILDVLKLQAENVCHCGHFGSFTCLLYALLLHQHSSICGSRNAPVLLLEDRYASDFADKMLARNSCWNSYKAGKIAACQGAWSTAASVFSQLTPKVQSPSSSSSWLEFLSLFSTSERQLQLFLLKGVSLETRRRREHTENLLTASDALSTAKRVLLLLLLAASDTMCTFRFQIWFSELRAKFLTAVVDAIELLDGYKNPVSCSSICTEVSLRWHALAKEFDLLSMIFTGMDIRSRMIISALTLSCSLMAFTVGFAFLVPDMDSHSGKFKKLCVPEKRRQLALFLEDLIMRIRSSESRKKLLTLLKRIGEDGNCLRPSKLPCFCSDAAALTKLCEYSIGEIVGSSSKRAENGSYLLSTVVSEMMLIPFQTPKHFF</sequence>
<evidence type="ECO:0000256" key="1">
    <source>
        <dbReference type="ARBA" id="ARBA00008565"/>
    </source>
</evidence>
<dbReference type="GO" id="GO:0032039">
    <property type="term" value="C:integrator complex"/>
    <property type="evidence" value="ECO:0007669"/>
    <property type="project" value="InterPro"/>
</dbReference>
<accession>S8DWE9</accession>
<dbReference type="PANTHER" id="PTHR13322:SF2">
    <property type="entry name" value="INTEGRATOR COMPLEX SUBUNIT 7"/>
    <property type="match status" value="1"/>
</dbReference>
<dbReference type="GO" id="GO:0034472">
    <property type="term" value="P:snRNA 3'-end processing"/>
    <property type="evidence" value="ECO:0007669"/>
    <property type="project" value="TreeGrafter"/>
</dbReference>
<feature type="transmembrane region" description="Helical" evidence="2">
    <location>
        <begin position="517"/>
        <end position="539"/>
    </location>
</feature>
<dbReference type="Proteomes" id="UP000015453">
    <property type="component" value="Unassembled WGS sequence"/>
</dbReference>
<gene>
    <name evidence="4" type="ORF">M569_07267</name>
</gene>
<feature type="non-terminal residue" evidence="4">
    <location>
        <position position="1"/>
    </location>
</feature>
<dbReference type="SUPFAM" id="SSF48371">
    <property type="entry name" value="ARM repeat"/>
    <property type="match status" value="1"/>
</dbReference>
<dbReference type="Pfam" id="PF24436">
    <property type="entry name" value="INTS7_N"/>
    <property type="match status" value="1"/>
</dbReference>
<protein>
    <recommendedName>
        <fullName evidence="3">Integrator complex subunit 7 N-terminal domain-containing protein</fullName>
    </recommendedName>
</protein>
<feature type="non-terminal residue" evidence="4">
    <location>
        <position position="655"/>
    </location>
</feature>
<evidence type="ECO:0000313" key="4">
    <source>
        <dbReference type="EMBL" id="EPS67508.1"/>
    </source>
</evidence>
<name>S8DWE9_9LAMI</name>
<feature type="domain" description="Integrator complex subunit 7 N-terminal" evidence="3">
    <location>
        <begin position="6"/>
        <end position="358"/>
    </location>
</feature>
<evidence type="ECO:0000313" key="5">
    <source>
        <dbReference type="Proteomes" id="UP000015453"/>
    </source>
</evidence>
<comment type="similarity">
    <text evidence="1">Belongs to the Integrator subunit 7 family.</text>
</comment>
<keyword evidence="2" id="KW-1133">Transmembrane helix</keyword>
<keyword evidence="2" id="KW-0472">Membrane</keyword>
<evidence type="ECO:0000259" key="3">
    <source>
        <dbReference type="Pfam" id="PF24436"/>
    </source>
</evidence>
<dbReference type="AlphaFoldDB" id="S8DWE9"/>
<dbReference type="InterPro" id="IPR033060">
    <property type="entry name" value="INTS7"/>
</dbReference>
<proteinExistence type="inferred from homology"/>
<dbReference type="EMBL" id="AUSU01003078">
    <property type="protein sequence ID" value="EPS67508.1"/>
    <property type="molecule type" value="Genomic_DNA"/>
</dbReference>